<keyword evidence="3" id="KW-1185">Reference proteome</keyword>
<organism evidence="2 3">
    <name type="scientific">Burkholderia thailandensis (strain ATCC 700388 / DSM 13276 / CCUG 48851 / CIP 106301 / E264)</name>
    <dbReference type="NCBI Taxonomy" id="271848"/>
    <lineage>
        <taxon>Bacteria</taxon>
        <taxon>Pseudomonadati</taxon>
        <taxon>Pseudomonadota</taxon>
        <taxon>Betaproteobacteria</taxon>
        <taxon>Burkholderiales</taxon>
        <taxon>Burkholderiaceae</taxon>
        <taxon>Burkholderia</taxon>
        <taxon>pseudomallei group</taxon>
    </lineage>
</organism>
<dbReference type="HOGENOM" id="CLU_3005418_0_0_4"/>
<protein>
    <submittedName>
        <fullName evidence="2">Uncharacterized protein</fullName>
    </submittedName>
</protein>
<feature type="compositionally biased region" description="Polar residues" evidence="1">
    <location>
        <begin position="1"/>
        <end position="11"/>
    </location>
</feature>
<evidence type="ECO:0000313" key="3">
    <source>
        <dbReference type="Proteomes" id="UP000001930"/>
    </source>
</evidence>
<evidence type="ECO:0000313" key="2">
    <source>
        <dbReference type="EMBL" id="ABC37108.1"/>
    </source>
</evidence>
<evidence type="ECO:0000256" key="1">
    <source>
        <dbReference type="SAM" id="MobiDB-lite"/>
    </source>
</evidence>
<dbReference type="EMBL" id="CP000086">
    <property type="protein sequence ID" value="ABC37108.1"/>
    <property type="molecule type" value="Genomic_DNA"/>
</dbReference>
<dbReference type="Proteomes" id="UP000001930">
    <property type="component" value="Chromosome I"/>
</dbReference>
<dbReference type="AlphaFoldDB" id="Q2SWR8"/>
<accession>Q2SWR8</accession>
<reference evidence="2 3" key="1">
    <citation type="journal article" date="2005" name="BMC Genomics">
        <title>Bacterial genome adaptation to niches: divergence of the potential virulence genes in three Burkholderia species of different survival strategies.</title>
        <authorList>
            <person name="Kim H.S."/>
            <person name="Schell M.A."/>
            <person name="Yu Y."/>
            <person name="Ulrich R.L."/>
            <person name="Sarria S.H."/>
            <person name="Nierman W.C."/>
            <person name="DeShazer D."/>
        </authorList>
    </citation>
    <scope>NUCLEOTIDE SEQUENCE [LARGE SCALE GENOMIC DNA]</scope>
    <source>
        <strain evidence="3">ATCC 700388 / DSM 13276 / CCUG 48851 / CIP 106301 / E264</strain>
    </source>
</reference>
<name>Q2SWR8_BURTA</name>
<feature type="region of interest" description="Disordered" evidence="1">
    <location>
        <begin position="1"/>
        <end position="56"/>
    </location>
</feature>
<sequence>MRAANASNASSGDRGYASWPRRARRFAGAMRERLARANRRSRIAPPPTDRRSISDQ</sequence>
<dbReference type="KEGG" id="bte:BTH_I2108"/>
<proteinExistence type="predicted"/>
<gene>
    <name evidence="2" type="ordered locus">BTH_I2108</name>
</gene>